<reference evidence="1" key="1">
    <citation type="submission" date="2022-10" db="EMBL/GenBank/DDBJ databases">
        <title>Culturing micro-colonial fungi from biological soil crusts in the Mojave desert and describing Neophaeococcomyces mojavensis, and introducing the new genera and species Taxawa tesnikishii.</title>
        <authorList>
            <person name="Kurbessoian T."/>
            <person name="Stajich J.E."/>
        </authorList>
    </citation>
    <scope>NUCLEOTIDE SEQUENCE</scope>
    <source>
        <strain evidence="1">JES_112</strain>
    </source>
</reference>
<name>A0ACC3A5T4_9EURO</name>
<dbReference type="Proteomes" id="UP001172386">
    <property type="component" value="Unassembled WGS sequence"/>
</dbReference>
<comment type="caution">
    <text evidence="1">The sequence shown here is derived from an EMBL/GenBank/DDBJ whole genome shotgun (WGS) entry which is preliminary data.</text>
</comment>
<proteinExistence type="predicted"/>
<dbReference type="EMBL" id="JAPDRQ010000088">
    <property type="protein sequence ID" value="KAJ9655841.1"/>
    <property type="molecule type" value="Genomic_DNA"/>
</dbReference>
<gene>
    <name evidence="1" type="ORF">H2198_005378</name>
</gene>
<evidence type="ECO:0000313" key="2">
    <source>
        <dbReference type="Proteomes" id="UP001172386"/>
    </source>
</evidence>
<keyword evidence="2" id="KW-1185">Reference proteome</keyword>
<sequence>MSADSSVKFLPQGAIIQEIIVEGHNIVLGFPTANAYTYLNAPFFGETIGRYANRVQNGLIKSLNGRDYQLAQNNDVNSLHGGSIGWGKKTFSGPHLSSRNGKETAQYTYVSRDGEEGYPGTVELRVWYSTSEPVVNGKKQLVLDIEYEAELVGKECEETAINITNHSYFNITGGPTIEGTEVLLTTNDYLPVDDTSIPLNAFAKYPGIEAGKPFVLRKHEPDVDHCFIVDTDAQNVPIDTRSRPLTKLVALSHPGTGLHVEVHSTEPAFQFYTGKHINIPASEHGPERGPRSGLCVEPSRYINAINHPEWRNMAILKQGQMYGAKIVYKAWKA</sequence>
<evidence type="ECO:0000313" key="1">
    <source>
        <dbReference type="EMBL" id="KAJ9655841.1"/>
    </source>
</evidence>
<organism evidence="1 2">
    <name type="scientific">Neophaeococcomyces mojaviensis</name>
    <dbReference type="NCBI Taxonomy" id="3383035"/>
    <lineage>
        <taxon>Eukaryota</taxon>
        <taxon>Fungi</taxon>
        <taxon>Dikarya</taxon>
        <taxon>Ascomycota</taxon>
        <taxon>Pezizomycotina</taxon>
        <taxon>Eurotiomycetes</taxon>
        <taxon>Chaetothyriomycetidae</taxon>
        <taxon>Chaetothyriales</taxon>
        <taxon>Chaetothyriales incertae sedis</taxon>
        <taxon>Neophaeococcomyces</taxon>
    </lineage>
</organism>
<accession>A0ACC3A5T4</accession>
<protein>
    <submittedName>
        <fullName evidence="1">Uncharacterized protein</fullName>
    </submittedName>
</protein>